<evidence type="ECO:0000313" key="2">
    <source>
        <dbReference type="Proteomes" id="UP000305401"/>
    </source>
</evidence>
<accession>A0AC61S459</accession>
<dbReference type="Proteomes" id="UP000305401">
    <property type="component" value="Unassembled WGS sequence"/>
</dbReference>
<name>A0AC61S459_9BACT</name>
<evidence type="ECO:0000313" key="1">
    <source>
        <dbReference type="EMBL" id="THG45122.1"/>
    </source>
</evidence>
<organism evidence="1 2">
    <name type="scientific">Muribaculum caecicola</name>
    <dbReference type="NCBI Taxonomy" id="3038144"/>
    <lineage>
        <taxon>Bacteria</taxon>
        <taxon>Pseudomonadati</taxon>
        <taxon>Bacteroidota</taxon>
        <taxon>Bacteroidia</taxon>
        <taxon>Bacteroidales</taxon>
        <taxon>Muribaculaceae</taxon>
        <taxon>Muribaculum</taxon>
    </lineage>
</organism>
<protein>
    <submittedName>
        <fullName evidence="1">GlsB/YeaQ/YmgE family stress response membrane protein</fullName>
    </submittedName>
</protein>
<proteinExistence type="predicted"/>
<dbReference type="EMBL" id="SSTG01000142">
    <property type="protein sequence ID" value="THG45122.1"/>
    <property type="molecule type" value="Genomic_DNA"/>
</dbReference>
<keyword evidence="2" id="KW-1185">Reference proteome</keyword>
<sequence>MGASLWIVWAVIGIIGGFMVGRLVPGVRSVFLSVCVGIAGAVLGGWLFVLLCGVSERMESLSLAVSAVVCAIFLWAFSCITGKDNTGEC</sequence>
<reference evidence="1" key="1">
    <citation type="submission" date="2019-04" db="EMBL/GenBank/DDBJ databases">
        <title>Microbes associate with the intestines of laboratory mice.</title>
        <authorList>
            <person name="Navarre W."/>
            <person name="Wong E."/>
            <person name="Huang K.C."/>
            <person name="Tropini C."/>
            <person name="Ng K."/>
            <person name="Yu B."/>
        </authorList>
    </citation>
    <scope>NUCLEOTIDE SEQUENCE</scope>
    <source>
        <strain evidence="1">NM86_A22</strain>
    </source>
</reference>
<comment type="caution">
    <text evidence="1">The sequence shown here is derived from an EMBL/GenBank/DDBJ whole genome shotgun (WGS) entry which is preliminary data.</text>
</comment>
<gene>
    <name evidence="1" type="ORF">E5990_09285</name>
</gene>